<organism evidence="2 3">
    <name type="scientific">Sulfitobacter brevis</name>
    <dbReference type="NCBI Taxonomy" id="74348"/>
    <lineage>
        <taxon>Bacteria</taxon>
        <taxon>Pseudomonadati</taxon>
        <taxon>Pseudomonadota</taxon>
        <taxon>Alphaproteobacteria</taxon>
        <taxon>Rhodobacterales</taxon>
        <taxon>Roseobacteraceae</taxon>
        <taxon>Sulfitobacter</taxon>
    </lineage>
</organism>
<evidence type="ECO:0000313" key="2">
    <source>
        <dbReference type="EMBL" id="SFE00738.1"/>
    </source>
</evidence>
<dbReference type="EMBL" id="FOMW01000004">
    <property type="protein sequence ID" value="SFE00738.1"/>
    <property type="molecule type" value="Genomic_DNA"/>
</dbReference>
<feature type="region of interest" description="Disordered" evidence="1">
    <location>
        <begin position="37"/>
        <end position="58"/>
    </location>
</feature>
<protein>
    <submittedName>
        <fullName evidence="2">Uncharacterized protein</fullName>
    </submittedName>
</protein>
<evidence type="ECO:0000313" key="3">
    <source>
        <dbReference type="Proteomes" id="UP000198977"/>
    </source>
</evidence>
<feature type="compositionally biased region" description="Basic and acidic residues" evidence="1">
    <location>
        <begin position="45"/>
        <end position="58"/>
    </location>
</feature>
<gene>
    <name evidence="2" type="ORF">SAMN04488523_104201</name>
</gene>
<dbReference type="STRING" id="74348.SAMN04488523_104201"/>
<dbReference type="AlphaFoldDB" id="A0A1I1X298"/>
<accession>A0A1I1X298</accession>
<keyword evidence="3" id="KW-1185">Reference proteome</keyword>
<evidence type="ECO:0000256" key="1">
    <source>
        <dbReference type="SAM" id="MobiDB-lite"/>
    </source>
</evidence>
<dbReference type="RefSeq" id="WP_245766289.1">
    <property type="nucleotide sequence ID" value="NZ_FOMW01000004.1"/>
</dbReference>
<name>A0A1I1X298_9RHOB</name>
<proteinExistence type="predicted"/>
<sequence>MTKSPMTEPTKSSPILAGLALLGAGLLVRQWQPRALELPEPGNHGSRDGGLRRAARKSRDGLAKVLPGNLTGSIARSLMVMGAGLILVRALDELVEDQDALF</sequence>
<reference evidence="2 3" key="1">
    <citation type="submission" date="2016-10" db="EMBL/GenBank/DDBJ databases">
        <authorList>
            <person name="de Groot N.N."/>
        </authorList>
    </citation>
    <scope>NUCLEOTIDE SEQUENCE [LARGE SCALE GENOMIC DNA]</scope>
    <source>
        <strain evidence="2 3">DSM 11443</strain>
    </source>
</reference>
<dbReference type="Proteomes" id="UP000198977">
    <property type="component" value="Unassembled WGS sequence"/>
</dbReference>